<protein>
    <submittedName>
        <fullName evidence="1">UDP-2,4-diacetamido-2,4, 6-trideoxy-beta-L-altropyranose hydrolase</fullName>
    </submittedName>
</protein>
<reference evidence="1" key="1">
    <citation type="submission" date="2018-01" db="EMBL/GenBank/DDBJ databases">
        <title>Genomic characterization of Leptospira inadai serogroup Lyme isolated from captured rat in Brazil and comparative analysis with human reference strain.</title>
        <authorList>
            <person name="Moreno L.Z."/>
            <person name="Loureiro A.P."/>
            <person name="Miraglia F."/>
            <person name="Kremer F.S."/>
            <person name="Eslabao M.R."/>
            <person name="Dellagostin O.A."/>
            <person name="Lilenbaum W."/>
            <person name="Moreno A.M."/>
        </authorList>
    </citation>
    <scope>NUCLEOTIDE SEQUENCE [LARGE SCALE GENOMIC DNA]</scope>
    <source>
        <strain evidence="1">M34/99</strain>
    </source>
</reference>
<evidence type="ECO:0000313" key="2">
    <source>
        <dbReference type="Proteomes" id="UP000094669"/>
    </source>
</evidence>
<accession>A0ABX4YMP6</accession>
<keyword evidence="1" id="KW-0378">Hydrolase</keyword>
<dbReference type="EMBL" id="MCRM02000002">
    <property type="protein sequence ID" value="PNV76501.1"/>
    <property type="molecule type" value="Genomic_DNA"/>
</dbReference>
<proteinExistence type="predicted"/>
<keyword evidence="2" id="KW-1185">Reference proteome</keyword>
<evidence type="ECO:0000313" key="1">
    <source>
        <dbReference type="EMBL" id="PNV76501.1"/>
    </source>
</evidence>
<dbReference type="Proteomes" id="UP000094669">
    <property type="component" value="Unassembled WGS sequence"/>
</dbReference>
<sequence length="322" mass="36571">MFIFTECLSNTGLGHLRRCTALAEIINEIAEDVFIVLHTDGTGLSDRFPVSIVVLDWKNREQRTAFLEGKNVDAIFVDSYLADEIVYEELQAWTKNLICIDDTNRIRYPIGSTILNPGYGGIHLEYDASKNRIATGGEYVLLRHPFREKISFPSTKENVESVLITVGGEDRWNLVPRILEIINADFPKWKKKILLGPAFLNLDEIKKKSDENTVLHSGLSAQEIRELMLSVDFAITAGGQTTYELLKCRVPMIIIETAENQRENIRGLSTEIPGLAHIDKDLISLRTESKRIVSYSFRNDLRERMRKTCLAGNEKIRSLLLC</sequence>
<dbReference type="Gene3D" id="3.40.50.2000">
    <property type="entry name" value="Glycogen Phosphorylase B"/>
    <property type="match status" value="1"/>
</dbReference>
<name>A0ABX4YMP6_9LEPT</name>
<gene>
    <name evidence="1" type="ORF">BES34_002615</name>
</gene>
<dbReference type="SUPFAM" id="SSF53756">
    <property type="entry name" value="UDP-Glycosyltransferase/glycogen phosphorylase"/>
    <property type="match status" value="1"/>
</dbReference>
<dbReference type="GO" id="GO:0016787">
    <property type="term" value="F:hydrolase activity"/>
    <property type="evidence" value="ECO:0007669"/>
    <property type="project" value="UniProtKB-KW"/>
</dbReference>
<organism evidence="1 2">
    <name type="scientific">Leptospira inadai serovar Lyme</name>
    <dbReference type="NCBI Taxonomy" id="293084"/>
    <lineage>
        <taxon>Bacteria</taxon>
        <taxon>Pseudomonadati</taxon>
        <taxon>Spirochaetota</taxon>
        <taxon>Spirochaetia</taxon>
        <taxon>Leptospirales</taxon>
        <taxon>Leptospiraceae</taxon>
        <taxon>Leptospira</taxon>
    </lineage>
</organism>
<dbReference type="Gene3D" id="3.40.50.11190">
    <property type="match status" value="1"/>
</dbReference>
<comment type="caution">
    <text evidence="1">The sequence shown here is derived from an EMBL/GenBank/DDBJ whole genome shotgun (WGS) entry which is preliminary data.</text>
</comment>